<evidence type="ECO:0000256" key="2">
    <source>
        <dbReference type="ARBA" id="ARBA00023295"/>
    </source>
</evidence>
<gene>
    <name evidence="4" type="ORF">SAMN05216554_3206</name>
</gene>
<dbReference type="InterPro" id="IPR023186">
    <property type="entry name" value="IUNH"/>
</dbReference>
<evidence type="ECO:0000313" key="5">
    <source>
        <dbReference type="Proteomes" id="UP000198891"/>
    </source>
</evidence>
<keyword evidence="1" id="KW-0378">Hydrolase</keyword>
<dbReference type="GO" id="GO:0008477">
    <property type="term" value="F:purine nucleosidase activity"/>
    <property type="evidence" value="ECO:0007669"/>
    <property type="project" value="TreeGrafter"/>
</dbReference>
<dbReference type="SUPFAM" id="SSF53590">
    <property type="entry name" value="Nucleoside hydrolase"/>
    <property type="match status" value="1"/>
</dbReference>
<dbReference type="AlphaFoldDB" id="A0A1H3S0A3"/>
<dbReference type="RefSeq" id="WP_092555552.1">
    <property type="nucleotide sequence ID" value="NZ_FNPZ01000003.1"/>
</dbReference>
<evidence type="ECO:0000259" key="3">
    <source>
        <dbReference type="Pfam" id="PF01156"/>
    </source>
</evidence>
<dbReference type="PANTHER" id="PTHR12304">
    <property type="entry name" value="INOSINE-URIDINE PREFERRING NUCLEOSIDE HYDROLASE"/>
    <property type="match status" value="1"/>
</dbReference>
<dbReference type="Proteomes" id="UP000198891">
    <property type="component" value="Unassembled WGS sequence"/>
</dbReference>
<keyword evidence="2" id="KW-0326">Glycosidase</keyword>
<dbReference type="InterPro" id="IPR001910">
    <property type="entry name" value="Inosine/uridine_hydrolase_dom"/>
</dbReference>
<dbReference type="OrthoDB" id="9797882at2"/>
<keyword evidence="5" id="KW-1185">Reference proteome</keyword>
<dbReference type="Gene3D" id="3.90.245.10">
    <property type="entry name" value="Ribonucleoside hydrolase-like"/>
    <property type="match status" value="1"/>
</dbReference>
<dbReference type="PANTHER" id="PTHR12304:SF4">
    <property type="entry name" value="URIDINE NUCLEOSIDASE"/>
    <property type="match status" value="1"/>
</dbReference>
<protein>
    <submittedName>
        <fullName evidence="4">Purine nucleosidase</fullName>
    </submittedName>
</protein>
<dbReference type="GO" id="GO:0006152">
    <property type="term" value="P:purine nucleoside catabolic process"/>
    <property type="evidence" value="ECO:0007669"/>
    <property type="project" value="TreeGrafter"/>
</dbReference>
<accession>A0A1H3S0A3</accession>
<dbReference type="Pfam" id="PF01156">
    <property type="entry name" value="IU_nuc_hydro"/>
    <property type="match status" value="1"/>
</dbReference>
<evidence type="ECO:0000313" key="4">
    <source>
        <dbReference type="EMBL" id="SDZ31270.1"/>
    </source>
</evidence>
<evidence type="ECO:0000256" key="1">
    <source>
        <dbReference type="ARBA" id="ARBA00022801"/>
    </source>
</evidence>
<dbReference type="EMBL" id="FNPZ01000003">
    <property type="protein sequence ID" value="SDZ31270.1"/>
    <property type="molecule type" value="Genomic_DNA"/>
</dbReference>
<organism evidence="4 5">
    <name type="scientific">Herbiconiux ginsengi</name>
    <dbReference type="NCBI Taxonomy" id="381665"/>
    <lineage>
        <taxon>Bacteria</taxon>
        <taxon>Bacillati</taxon>
        <taxon>Actinomycetota</taxon>
        <taxon>Actinomycetes</taxon>
        <taxon>Micrococcales</taxon>
        <taxon>Microbacteriaceae</taxon>
        <taxon>Herbiconiux</taxon>
    </lineage>
</organism>
<dbReference type="InterPro" id="IPR036452">
    <property type="entry name" value="Ribo_hydro-like"/>
</dbReference>
<proteinExistence type="predicted"/>
<reference evidence="4 5" key="1">
    <citation type="submission" date="2016-10" db="EMBL/GenBank/DDBJ databases">
        <authorList>
            <person name="de Groot N.N."/>
        </authorList>
    </citation>
    <scope>NUCLEOTIDE SEQUENCE [LARGE SCALE GENOMIC DNA]</scope>
    <source>
        <strain evidence="4 5">CGMCC 4.3491</strain>
    </source>
</reference>
<feature type="domain" description="Inosine/uridine-preferring nucleoside hydrolase" evidence="3">
    <location>
        <begin position="6"/>
        <end position="297"/>
    </location>
</feature>
<name>A0A1H3S0A3_9MICO</name>
<dbReference type="GO" id="GO:0005829">
    <property type="term" value="C:cytosol"/>
    <property type="evidence" value="ECO:0007669"/>
    <property type="project" value="TreeGrafter"/>
</dbReference>
<dbReference type="STRING" id="381665.SAMN05216554_3206"/>
<sequence>MSALPLILDMDFGIDDSMAALYLARSGRTEIVAVGSVHGNTSSAQAARNARQVLAELGLGAVPIARGGAEPLNQPVSYASEVHGDDGIGGMASASEPPGALVDYSAAEQIVRLARDRPGELTLLATGPLTNVALALALEPALGSLLRSVVIMGGAIGVPGNMEAHAEANIRHDPEAADQVFAALENITLVPLDFTMQCRITQREIERISSAPHRAGVDLVRGMLPRYLEFNRRDLGVVGFPLHDPAAAVLAIDGGFAECLEAPVVVELTGTATRGMTCVDRRPVASAVSRPTVRIATRPLRSVVDEFVRIAFEEDRRA</sequence>